<evidence type="ECO:0000313" key="2">
    <source>
        <dbReference type="Proteomes" id="UP000282125"/>
    </source>
</evidence>
<evidence type="ECO:0000313" key="1">
    <source>
        <dbReference type="EMBL" id="RRH73578.1"/>
    </source>
</evidence>
<dbReference type="Proteomes" id="UP000282125">
    <property type="component" value="Unassembled WGS sequence"/>
</dbReference>
<dbReference type="EMBL" id="RRAZ01000017">
    <property type="protein sequence ID" value="RRH73578.1"/>
    <property type="molecule type" value="Genomic_DNA"/>
</dbReference>
<dbReference type="SUPFAM" id="SSF56059">
    <property type="entry name" value="Glutathione synthetase ATP-binding domain-like"/>
    <property type="match status" value="1"/>
</dbReference>
<dbReference type="InterPro" id="IPR036291">
    <property type="entry name" value="NAD(P)-bd_dom_sf"/>
</dbReference>
<accession>A0A3P3DLT2</accession>
<name>A0A3P3DLT2_9RHOB</name>
<dbReference type="Gene3D" id="3.40.50.20">
    <property type="match status" value="1"/>
</dbReference>
<organism evidence="1 2">
    <name type="scientific">Falsigemmobacter faecalis</name>
    <dbReference type="NCBI Taxonomy" id="2488730"/>
    <lineage>
        <taxon>Bacteria</taxon>
        <taxon>Pseudomonadati</taxon>
        <taxon>Pseudomonadota</taxon>
        <taxon>Alphaproteobacteria</taxon>
        <taxon>Rhodobacterales</taxon>
        <taxon>Paracoccaceae</taxon>
        <taxon>Falsigemmobacter</taxon>
    </lineage>
</organism>
<dbReference type="SUPFAM" id="SSF51735">
    <property type="entry name" value="NAD(P)-binding Rossmann-fold domains"/>
    <property type="match status" value="1"/>
</dbReference>
<dbReference type="Gene3D" id="3.30.470.20">
    <property type="entry name" value="ATP-grasp fold, B domain"/>
    <property type="match status" value="1"/>
</dbReference>
<reference evidence="1 2" key="1">
    <citation type="submission" date="2018-11" db="EMBL/GenBank/DDBJ databases">
        <title>Gemmobacter sp. nov., YIM 102744-1 draft genome.</title>
        <authorList>
            <person name="Li G."/>
            <person name="Jiang Y."/>
        </authorList>
    </citation>
    <scope>NUCLEOTIDE SEQUENCE [LARGE SCALE GENOMIC DNA]</scope>
    <source>
        <strain evidence="1 2">YIM 102744-1</strain>
    </source>
</reference>
<gene>
    <name evidence="1" type="ORF">EG244_12805</name>
</gene>
<dbReference type="OrthoDB" id="40611at2"/>
<comment type="caution">
    <text evidence="1">The sequence shown here is derived from an EMBL/GenBank/DDBJ whole genome shotgun (WGS) entry which is preliminary data.</text>
</comment>
<sequence length="381" mass="41463">MPHTLLVTGARAPVALHLTRLLSAAGHRVLLADSLHRPLAGYSRLHDGCHLIPSPRFAPEACAAALKQLIAQEGIGLVIPTCEEIFHLASFWQAGDMPCPLLAPPFPALMRAHHKGWFIEDCAAAGLAVPDTTLLTDRAGLERQMPHARDLVFKPAWSRFADQVLIRPKAAVVAGLRPSPKTPWIAQRFVAGEEICVYALASEGRLTALSPYRALLRAGQGAAIAFEPLQDPGIEDFVTRYIEATGWSGQISFDLMRLPDGSVLPLECNPRATSGLHFFSDGPEFTRALSGAGPILRPRSWPPMGSRLAVWLSNLGKFRSTAHLNVTITDIHHWPGDSLSKLTQLRGLLPIARQALRLRKSLIAASTHDIEWNGPEDQAAL</sequence>
<evidence type="ECO:0008006" key="3">
    <source>
        <dbReference type="Google" id="ProtNLM"/>
    </source>
</evidence>
<protein>
    <recommendedName>
        <fullName evidence="3">ATP-grasp domain-containing protein</fullName>
    </recommendedName>
</protein>
<keyword evidence="2" id="KW-1185">Reference proteome</keyword>
<proteinExistence type="predicted"/>
<dbReference type="AlphaFoldDB" id="A0A3P3DLT2"/>